<organism evidence="1 2">
    <name type="scientific">Corallibacter vietnamensis</name>
    <dbReference type="NCBI Taxonomy" id="904130"/>
    <lineage>
        <taxon>Bacteria</taxon>
        <taxon>Pseudomonadati</taxon>
        <taxon>Bacteroidota</taxon>
        <taxon>Flavobacteriia</taxon>
        <taxon>Flavobacteriales</taxon>
        <taxon>Flavobacteriaceae</taxon>
        <taxon>Corallibacter</taxon>
    </lineage>
</organism>
<dbReference type="Proteomes" id="UP001501456">
    <property type="component" value="Unassembled WGS sequence"/>
</dbReference>
<evidence type="ECO:0000313" key="2">
    <source>
        <dbReference type="Proteomes" id="UP001501456"/>
    </source>
</evidence>
<reference evidence="2" key="1">
    <citation type="journal article" date="2019" name="Int. J. Syst. Evol. Microbiol.">
        <title>The Global Catalogue of Microorganisms (GCM) 10K type strain sequencing project: providing services to taxonomists for standard genome sequencing and annotation.</title>
        <authorList>
            <consortium name="The Broad Institute Genomics Platform"/>
            <consortium name="The Broad Institute Genome Sequencing Center for Infectious Disease"/>
            <person name="Wu L."/>
            <person name="Ma J."/>
        </authorList>
    </citation>
    <scope>NUCLEOTIDE SEQUENCE [LARGE SCALE GENOMIC DNA]</scope>
    <source>
        <strain evidence="2">JCM 17525</strain>
    </source>
</reference>
<keyword evidence="2" id="KW-1185">Reference proteome</keyword>
<dbReference type="Pfam" id="PF14125">
    <property type="entry name" value="DUF4292"/>
    <property type="match status" value="1"/>
</dbReference>
<proteinExistence type="predicted"/>
<dbReference type="RefSeq" id="WP_344727153.1">
    <property type="nucleotide sequence ID" value="NZ_BAABBI010000001.1"/>
</dbReference>
<protein>
    <submittedName>
        <fullName evidence="1">DUF4292 domain-containing protein</fullName>
    </submittedName>
</protein>
<accession>A0ABP7GWD4</accession>
<evidence type="ECO:0000313" key="1">
    <source>
        <dbReference type="EMBL" id="GAA3777419.1"/>
    </source>
</evidence>
<comment type="caution">
    <text evidence="1">The sequence shown here is derived from an EMBL/GenBank/DDBJ whole genome shotgun (WGS) entry which is preliminary data.</text>
</comment>
<sequence>MNKISIIKCLLVVTCIMCLVGCKSSKIATDGTKNLKLSAKEVIKINDKNAPDFKTFQARVKASYTQDTKSQTHTVTMRILKDEIIWINSALNLIRLKITPQSVQFYNKLDNTYFDGDFAYLSNLLGTDLDFEKVQNLLLGNALFPLNKADYKMSIHDEAYLFQPHTQTALFELFYVVSAVNFKMQSQQLAQATESRFLEIDYLQYQNVDDQILPEQLKVIALEGDSETIIEMEFKSVSLNEDLRYPFKIPSGFKEIRLE</sequence>
<dbReference type="InterPro" id="IPR025634">
    <property type="entry name" value="DUF4292"/>
</dbReference>
<dbReference type="Gene3D" id="2.50.20.10">
    <property type="entry name" value="Lipoprotein localisation LolA/LolB/LppX"/>
    <property type="match status" value="1"/>
</dbReference>
<gene>
    <name evidence="1" type="ORF">GCM10022271_07030</name>
</gene>
<dbReference type="EMBL" id="BAABBI010000001">
    <property type="protein sequence ID" value="GAA3777419.1"/>
    <property type="molecule type" value="Genomic_DNA"/>
</dbReference>
<name>A0ABP7GWD4_9FLAO</name>